<organism evidence="2 3">
    <name type="scientific">Symbiodinium microadriaticum</name>
    <name type="common">Dinoflagellate</name>
    <name type="synonym">Zooxanthella microadriatica</name>
    <dbReference type="NCBI Taxonomy" id="2951"/>
    <lineage>
        <taxon>Eukaryota</taxon>
        <taxon>Sar</taxon>
        <taxon>Alveolata</taxon>
        <taxon>Dinophyceae</taxon>
        <taxon>Suessiales</taxon>
        <taxon>Symbiodiniaceae</taxon>
        <taxon>Symbiodinium</taxon>
    </lineage>
</organism>
<evidence type="ECO:0000256" key="1">
    <source>
        <dbReference type="SAM" id="MobiDB-lite"/>
    </source>
</evidence>
<comment type="caution">
    <text evidence="2">The sequence shown here is derived from an EMBL/GenBank/DDBJ whole genome shotgun (WGS) entry which is preliminary data.</text>
</comment>
<accession>A0A1Q9F3T6</accession>
<evidence type="ECO:0000313" key="3">
    <source>
        <dbReference type="Proteomes" id="UP000186817"/>
    </source>
</evidence>
<dbReference type="AlphaFoldDB" id="A0A1Q9F3T6"/>
<sequence length="339" mass="38243">MTMRMRMMVRRKMMMMMMMMVVMMLMLMMRMIMIMIMNTTMMVTMMLAMTVMMSEKLSWEFSQFLAKLLVSSASSIDLKVSSSGVDPDSDTYGKRIVPRYPVCGRHPTSSKPSNFSNEASNLLDPFMLRRNIHLKAYATVTLVNIVRRHESRRGWERKKEEEDARGVLPASLVSIAESLDADLPGKAPAILAENLGIKDDDLPIYYTLMLITNLTKPQPQHHYCRSTAHRFALKKSGVVSELLQRIIPLMPGKGRFENANAKTQCPEFKIMLCENPAMFRCHELDDEGLLPASDSSATTRVDPEKLMFAKSVAAGGKSKRQGSKLTPEGSWLGVDGAWQ</sequence>
<keyword evidence="3" id="KW-1185">Reference proteome</keyword>
<dbReference type="OrthoDB" id="364513at2759"/>
<reference evidence="2 3" key="1">
    <citation type="submission" date="2016-02" db="EMBL/GenBank/DDBJ databases">
        <title>Genome analysis of coral dinoflagellate symbionts highlights evolutionary adaptations to a symbiotic lifestyle.</title>
        <authorList>
            <person name="Aranda M."/>
            <person name="Li Y."/>
            <person name="Liew Y.J."/>
            <person name="Baumgarten S."/>
            <person name="Simakov O."/>
            <person name="Wilson M."/>
            <person name="Piel J."/>
            <person name="Ashoor H."/>
            <person name="Bougouffa S."/>
            <person name="Bajic V.B."/>
            <person name="Ryu T."/>
            <person name="Ravasi T."/>
            <person name="Bayer T."/>
            <person name="Micklem G."/>
            <person name="Kim H."/>
            <person name="Bhak J."/>
            <person name="Lajeunesse T.C."/>
            <person name="Voolstra C.R."/>
        </authorList>
    </citation>
    <scope>NUCLEOTIDE SEQUENCE [LARGE SCALE GENOMIC DNA]</scope>
    <source>
        <strain evidence="2 3">CCMP2467</strain>
    </source>
</reference>
<protein>
    <submittedName>
        <fullName evidence="2">Uncharacterized protein</fullName>
    </submittedName>
</protein>
<proteinExistence type="predicted"/>
<gene>
    <name evidence="2" type="ORF">AK812_SmicGene1584</name>
</gene>
<evidence type="ECO:0000313" key="2">
    <source>
        <dbReference type="EMBL" id="OLQ14302.1"/>
    </source>
</evidence>
<feature type="region of interest" description="Disordered" evidence="1">
    <location>
        <begin position="312"/>
        <end position="339"/>
    </location>
</feature>
<dbReference type="EMBL" id="LSRX01000017">
    <property type="protein sequence ID" value="OLQ14302.1"/>
    <property type="molecule type" value="Genomic_DNA"/>
</dbReference>
<name>A0A1Q9F3T6_SYMMI</name>
<dbReference type="Proteomes" id="UP000186817">
    <property type="component" value="Unassembled WGS sequence"/>
</dbReference>